<dbReference type="Gramene" id="KRH13800">
    <property type="protein sequence ID" value="KRH13800"/>
    <property type="gene ID" value="GLYMA_15G264800"/>
</dbReference>
<evidence type="ECO:0000313" key="2">
    <source>
        <dbReference type="EnsemblPlants" id="KRH13800"/>
    </source>
</evidence>
<dbReference type="EMBL" id="CM000848">
    <property type="protein sequence ID" value="KRH13800.1"/>
    <property type="molecule type" value="Genomic_DNA"/>
</dbReference>
<evidence type="ECO:0000313" key="3">
    <source>
        <dbReference type="Proteomes" id="UP000008827"/>
    </source>
</evidence>
<proteinExistence type="predicted"/>
<gene>
    <name evidence="1" type="ORF">GLYMA_15G264800</name>
</gene>
<name>A0A0R0GF05_SOYBN</name>
<dbReference type="AlphaFoldDB" id="A0A0R0GF05"/>
<keyword evidence="3" id="KW-1185">Reference proteome</keyword>
<dbReference type="InParanoid" id="A0A0R0GF05"/>
<reference evidence="2" key="2">
    <citation type="submission" date="2018-02" db="UniProtKB">
        <authorList>
            <consortium name="EnsemblPlants"/>
        </authorList>
    </citation>
    <scope>IDENTIFICATION</scope>
    <source>
        <strain evidence="2">Williams 82</strain>
    </source>
</reference>
<sequence length="108" mass="12751">MFWHVDELQHQYWKKKGCELEPIFAVVIDNFWEVRINLIFQNKSTYVQWLCKIFRARVKEIIKAYDTFGLGKSLTNLGNMGSDQINIKWKNPPIGTYITSSIVIQQPE</sequence>
<protein>
    <submittedName>
        <fullName evidence="1 2">Uncharacterized protein</fullName>
    </submittedName>
</protein>
<organism evidence="1">
    <name type="scientific">Glycine max</name>
    <name type="common">Soybean</name>
    <name type="synonym">Glycine hispida</name>
    <dbReference type="NCBI Taxonomy" id="3847"/>
    <lineage>
        <taxon>Eukaryota</taxon>
        <taxon>Viridiplantae</taxon>
        <taxon>Streptophyta</taxon>
        <taxon>Embryophyta</taxon>
        <taxon>Tracheophyta</taxon>
        <taxon>Spermatophyta</taxon>
        <taxon>Magnoliopsida</taxon>
        <taxon>eudicotyledons</taxon>
        <taxon>Gunneridae</taxon>
        <taxon>Pentapetalae</taxon>
        <taxon>rosids</taxon>
        <taxon>fabids</taxon>
        <taxon>Fabales</taxon>
        <taxon>Fabaceae</taxon>
        <taxon>Papilionoideae</taxon>
        <taxon>50 kb inversion clade</taxon>
        <taxon>NPAAA clade</taxon>
        <taxon>indigoferoid/millettioid clade</taxon>
        <taxon>Phaseoleae</taxon>
        <taxon>Glycine</taxon>
        <taxon>Glycine subgen. Soja</taxon>
    </lineage>
</organism>
<accession>A0A0R0GF05</accession>
<reference evidence="1 2" key="1">
    <citation type="journal article" date="2010" name="Nature">
        <title>Genome sequence of the palaeopolyploid soybean.</title>
        <authorList>
            <person name="Schmutz J."/>
            <person name="Cannon S.B."/>
            <person name="Schlueter J."/>
            <person name="Ma J."/>
            <person name="Mitros T."/>
            <person name="Nelson W."/>
            <person name="Hyten D.L."/>
            <person name="Song Q."/>
            <person name="Thelen J.J."/>
            <person name="Cheng J."/>
            <person name="Xu D."/>
            <person name="Hellsten U."/>
            <person name="May G.D."/>
            <person name="Yu Y."/>
            <person name="Sakurai T."/>
            <person name="Umezawa T."/>
            <person name="Bhattacharyya M.K."/>
            <person name="Sandhu D."/>
            <person name="Valliyodan B."/>
            <person name="Lindquist E."/>
            <person name="Peto M."/>
            <person name="Grant D."/>
            <person name="Shu S."/>
            <person name="Goodstein D."/>
            <person name="Barry K."/>
            <person name="Futrell-Griggs M."/>
            <person name="Abernathy B."/>
            <person name="Du J."/>
            <person name="Tian Z."/>
            <person name="Zhu L."/>
            <person name="Gill N."/>
            <person name="Joshi T."/>
            <person name="Libault M."/>
            <person name="Sethuraman A."/>
            <person name="Zhang X.-C."/>
            <person name="Shinozaki K."/>
            <person name="Nguyen H.T."/>
            <person name="Wing R.A."/>
            <person name="Cregan P."/>
            <person name="Specht J."/>
            <person name="Grimwood J."/>
            <person name="Rokhsar D."/>
            <person name="Stacey G."/>
            <person name="Shoemaker R.C."/>
            <person name="Jackson S.A."/>
        </authorList>
    </citation>
    <scope>NUCLEOTIDE SEQUENCE [LARGE SCALE GENOMIC DNA]</scope>
    <source>
        <strain evidence="2">cv. Williams 82</strain>
        <tissue evidence="1">Callus</tissue>
    </source>
</reference>
<evidence type="ECO:0000313" key="1">
    <source>
        <dbReference type="EMBL" id="KRH13800.1"/>
    </source>
</evidence>
<dbReference type="EnsemblPlants" id="KRH13800">
    <property type="protein sequence ID" value="KRH13800"/>
    <property type="gene ID" value="GLYMA_15G264800"/>
</dbReference>
<reference evidence="1" key="3">
    <citation type="submission" date="2018-07" db="EMBL/GenBank/DDBJ databases">
        <title>WGS assembly of Glycine max.</title>
        <authorList>
            <person name="Schmutz J."/>
            <person name="Cannon S."/>
            <person name="Schlueter J."/>
            <person name="Ma J."/>
            <person name="Mitros T."/>
            <person name="Nelson W."/>
            <person name="Hyten D."/>
            <person name="Song Q."/>
            <person name="Thelen J."/>
            <person name="Cheng J."/>
            <person name="Xu D."/>
            <person name="Hellsten U."/>
            <person name="May G."/>
            <person name="Yu Y."/>
            <person name="Sakurai T."/>
            <person name="Umezawa T."/>
            <person name="Bhattacharyya M."/>
            <person name="Sandhu D."/>
            <person name="Valliyodan B."/>
            <person name="Lindquist E."/>
            <person name="Peto M."/>
            <person name="Grant D."/>
            <person name="Shu S."/>
            <person name="Goodstein D."/>
            <person name="Barry K."/>
            <person name="Futrell-Griggs M."/>
            <person name="Abernathy B."/>
            <person name="Du J."/>
            <person name="Tian Z."/>
            <person name="Zhu L."/>
            <person name="Gill N."/>
            <person name="Joshi T."/>
            <person name="Libault M."/>
            <person name="Sethuraman A."/>
            <person name="Zhang X."/>
            <person name="Shinozaki K."/>
            <person name="Nguyen H."/>
            <person name="Wing R."/>
            <person name="Cregan P."/>
            <person name="Specht J."/>
            <person name="Grimwood J."/>
            <person name="Rokhsar D."/>
            <person name="Stacey G."/>
            <person name="Shoemaker R."/>
            <person name="Jackson S."/>
        </authorList>
    </citation>
    <scope>NUCLEOTIDE SEQUENCE</scope>
    <source>
        <tissue evidence="1">Callus</tissue>
    </source>
</reference>
<dbReference type="Proteomes" id="UP000008827">
    <property type="component" value="Chromosome 15"/>
</dbReference>